<evidence type="ECO:0000313" key="2">
    <source>
        <dbReference type="Proteomes" id="UP000789759"/>
    </source>
</evidence>
<name>A0A9N9IE23_9GLOM</name>
<dbReference type="Proteomes" id="UP000789759">
    <property type="component" value="Unassembled WGS sequence"/>
</dbReference>
<gene>
    <name evidence="1" type="ORF">CPELLU_LOCUS13490</name>
</gene>
<organism evidence="1 2">
    <name type="scientific">Cetraspora pellucida</name>
    <dbReference type="NCBI Taxonomy" id="1433469"/>
    <lineage>
        <taxon>Eukaryota</taxon>
        <taxon>Fungi</taxon>
        <taxon>Fungi incertae sedis</taxon>
        <taxon>Mucoromycota</taxon>
        <taxon>Glomeromycotina</taxon>
        <taxon>Glomeromycetes</taxon>
        <taxon>Diversisporales</taxon>
        <taxon>Gigasporaceae</taxon>
        <taxon>Cetraspora</taxon>
    </lineage>
</organism>
<sequence>MAEKNFDITAAEIKLKMEKCNVKVSKDTIRHHLHKGGAWYINPLSKPFFTERHRENPKKKGFGKLILFQKNLNAKFMITIYEKGLLLSASKLFGQEKEKWYKGTSLVIVSPDQNPIENNQLPSSLAVKLAASVKKRIEALIESNEDFTIYYNNKAVKVRSRVQRTSYKVLEKLTVIQEAKRIGVLAASCHFAAKEELIKWLNELRQMGIAVTSDQENSEIDDNKDLFEVVKEDSLSAEELED</sequence>
<evidence type="ECO:0000313" key="1">
    <source>
        <dbReference type="EMBL" id="CAG8730989.1"/>
    </source>
</evidence>
<dbReference type="AlphaFoldDB" id="A0A9N9IE23"/>
<reference evidence="1" key="1">
    <citation type="submission" date="2021-06" db="EMBL/GenBank/DDBJ databases">
        <authorList>
            <person name="Kallberg Y."/>
            <person name="Tangrot J."/>
            <person name="Rosling A."/>
        </authorList>
    </citation>
    <scope>NUCLEOTIDE SEQUENCE</scope>
    <source>
        <strain evidence="1">FL966</strain>
    </source>
</reference>
<keyword evidence="2" id="KW-1185">Reference proteome</keyword>
<protein>
    <submittedName>
        <fullName evidence="1">19037_t:CDS:1</fullName>
    </submittedName>
</protein>
<dbReference type="EMBL" id="CAJVQA010014431">
    <property type="protein sequence ID" value="CAG8730989.1"/>
    <property type="molecule type" value="Genomic_DNA"/>
</dbReference>
<proteinExistence type="predicted"/>
<comment type="caution">
    <text evidence="1">The sequence shown here is derived from an EMBL/GenBank/DDBJ whole genome shotgun (WGS) entry which is preliminary data.</text>
</comment>
<accession>A0A9N9IE23</accession>